<dbReference type="Proteomes" id="UP001197492">
    <property type="component" value="Unassembled WGS sequence"/>
</dbReference>
<organism evidence="8 10">
    <name type="scientific">Catenibacterium mitsuokai</name>
    <dbReference type="NCBI Taxonomy" id="100886"/>
    <lineage>
        <taxon>Bacteria</taxon>
        <taxon>Bacillati</taxon>
        <taxon>Bacillota</taxon>
        <taxon>Erysipelotrichia</taxon>
        <taxon>Erysipelotrichales</taxon>
        <taxon>Coprobacillaceae</taxon>
        <taxon>Catenibacterium</taxon>
    </lineage>
</organism>
<dbReference type="AlphaFoldDB" id="A0AAW4MR13"/>
<dbReference type="InterPro" id="IPR002646">
    <property type="entry name" value="PolA_pol_head_dom"/>
</dbReference>
<dbReference type="GO" id="GO:0006396">
    <property type="term" value="P:RNA processing"/>
    <property type="evidence" value="ECO:0007669"/>
    <property type="project" value="InterPro"/>
</dbReference>
<comment type="similarity">
    <text evidence="6">Belongs to the tRNA nucleotidyltransferase/poly(A) polymerase family.</text>
</comment>
<dbReference type="Pfam" id="PF12627">
    <property type="entry name" value="PolyA_pol_RNAbd"/>
    <property type="match status" value="1"/>
</dbReference>
<evidence type="ECO:0000256" key="5">
    <source>
        <dbReference type="ARBA" id="ARBA00022842"/>
    </source>
</evidence>
<keyword evidence="3" id="KW-0547">Nucleotide-binding</keyword>
<evidence type="ECO:0000256" key="3">
    <source>
        <dbReference type="ARBA" id="ARBA00022741"/>
    </source>
</evidence>
<dbReference type="CDD" id="cd00077">
    <property type="entry name" value="HDc"/>
    <property type="match status" value="1"/>
</dbReference>
<dbReference type="RefSeq" id="WP_217747546.1">
    <property type="nucleotide sequence ID" value="NZ_JAHOEB010000011.1"/>
</dbReference>
<dbReference type="EMBL" id="JAHOEF010000027">
    <property type="protein sequence ID" value="MBV3382696.1"/>
    <property type="molecule type" value="Genomic_DNA"/>
</dbReference>
<dbReference type="GO" id="GO:0000166">
    <property type="term" value="F:nucleotide binding"/>
    <property type="evidence" value="ECO:0007669"/>
    <property type="project" value="UniProtKB-KW"/>
</dbReference>
<dbReference type="GO" id="GO:0042245">
    <property type="term" value="P:RNA repair"/>
    <property type="evidence" value="ECO:0007669"/>
    <property type="project" value="UniProtKB-KW"/>
</dbReference>
<dbReference type="InterPro" id="IPR032828">
    <property type="entry name" value="PolyA_RNA-bd"/>
</dbReference>
<dbReference type="PROSITE" id="PS51257">
    <property type="entry name" value="PROKAR_LIPOPROTEIN"/>
    <property type="match status" value="1"/>
</dbReference>
<proteinExistence type="inferred from homology"/>
<dbReference type="SMART" id="SM00471">
    <property type="entry name" value="HDc"/>
    <property type="match status" value="1"/>
</dbReference>
<gene>
    <name evidence="8" type="ORF">KSV97_05565</name>
    <name evidence="9" type="ORF">KSW06_02540</name>
</gene>
<dbReference type="EMBL" id="JAHOEL010000010">
    <property type="protein sequence ID" value="MBV3392143.1"/>
    <property type="molecule type" value="Genomic_DNA"/>
</dbReference>
<evidence type="ECO:0000256" key="4">
    <source>
        <dbReference type="ARBA" id="ARBA00022800"/>
    </source>
</evidence>
<protein>
    <submittedName>
        <fullName evidence="8">HD domain-containing protein</fullName>
    </submittedName>
</protein>
<keyword evidence="5" id="KW-0460">Magnesium</keyword>
<evidence type="ECO:0000256" key="6">
    <source>
        <dbReference type="RuleBase" id="RU003953"/>
    </source>
</evidence>
<evidence type="ECO:0000259" key="7">
    <source>
        <dbReference type="SMART" id="SM00471"/>
    </source>
</evidence>
<dbReference type="InterPro" id="IPR006674">
    <property type="entry name" value="HD_domain"/>
</dbReference>
<dbReference type="Proteomes" id="UP001196408">
    <property type="component" value="Unassembled WGS sequence"/>
</dbReference>
<comment type="cofactor">
    <cofactor evidence="1">
        <name>Mg(2+)</name>
        <dbReference type="ChEBI" id="CHEBI:18420"/>
    </cofactor>
</comment>
<reference evidence="8 11" key="1">
    <citation type="submission" date="2021-06" db="EMBL/GenBank/DDBJ databases">
        <title>Collection of gut derived symbiotic bacterial strains cultured from healthy donors.</title>
        <authorList>
            <person name="Lin H."/>
            <person name="Littmann E."/>
            <person name="Pamer E.G."/>
        </authorList>
    </citation>
    <scope>NUCLEOTIDE SEQUENCE</scope>
    <source>
        <strain evidence="9 11">MSK.21.70</strain>
        <strain evidence="8">MSK.21.82</strain>
    </source>
</reference>
<dbReference type="CDD" id="cd05398">
    <property type="entry name" value="NT_ClassII-CCAase"/>
    <property type="match status" value="1"/>
</dbReference>
<dbReference type="PANTHER" id="PTHR47545">
    <property type="entry name" value="MULTIFUNCTIONAL CCA PROTEIN"/>
    <property type="match status" value="1"/>
</dbReference>
<evidence type="ECO:0000313" key="10">
    <source>
        <dbReference type="Proteomes" id="UP001196408"/>
    </source>
</evidence>
<keyword evidence="6" id="KW-0808">Transferase</keyword>
<keyword evidence="4" id="KW-0692">RNA repair</keyword>
<evidence type="ECO:0000313" key="11">
    <source>
        <dbReference type="Proteomes" id="UP001197492"/>
    </source>
</evidence>
<keyword evidence="6" id="KW-0694">RNA-binding</keyword>
<dbReference type="PANTHER" id="PTHR47545:SF1">
    <property type="entry name" value="MULTIFUNCTIONAL CCA PROTEIN"/>
    <property type="match status" value="1"/>
</dbReference>
<evidence type="ECO:0000256" key="2">
    <source>
        <dbReference type="ARBA" id="ARBA00022695"/>
    </source>
</evidence>
<feature type="domain" description="HD/PDEase" evidence="7">
    <location>
        <begin position="248"/>
        <end position="384"/>
    </location>
</feature>
<accession>A0AAW4MR13</accession>
<evidence type="ECO:0000313" key="9">
    <source>
        <dbReference type="EMBL" id="MBV3392143.1"/>
    </source>
</evidence>
<dbReference type="InterPro" id="IPR003607">
    <property type="entry name" value="HD/PDEase_dom"/>
</dbReference>
<keyword evidence="2" id="KW-0548">Nucleotidyltransferase</keyword>
<name>A0AAW4MR13_9FIRM</name>
<evidence type="ECO:0000256" key="1">
    <source>
        <dbReference type="ARBA" id="ARBA00001946"/>
    </source>
</evidence>
<dbReference type="Pfam" id="PF01966">
    <property type="entry name" value="HD"/>
    <property type="match status" value="1"/>
</dbReference>
<comment type="caution">
    <text evidence="8">The sequence shown here is derived from an EMBL/GenBank/DDBJ whole genome shotgun (WGS) entry which is preliminary data.</text>
</comment>
<evidence type="ECO:0000313" key="8">
    <source>
        <dbReference type="EMBL" id="MBV3382696.1"/>
    </source>
</evidence>
<dbReference type="GO" id="GO:0016779">
    <property type="term" value="F:nucleotidyltransferase activity"/>
    <property type="evidence" value="ECO:0007669"/>
    <property type="project" value="UniProtKB-KW"/>
</dbReference>
<dbReference type="Pfam" id="PF01743">
    <property type="entry name" value="PolyA_pol"/>
    <property type="match status" value="1"/>
</dbReference>
<dbReference type="InterPro" id="IPR050124">
    <property type="entry name" value="tRNA_CCA-adding_enzyme"/>
</dbReference>
<keyword evidence="11" id="KW-1185">Reference proteome</keyword>
<dbReference type="GO" id="GO:0003723">
    <property type="term" value="F:RNA binding"/>
    <property type="evidence" value="ECO:0007669"/>
    <property type="project" value="UniProtKB-KW"/>
</dbReference>
<sequence length="454" mass="51717">MESKFNLTPLALDVFEAIKQAGGHVYLVGGCVRDFLLKRRSKDIDVEVHHLSFEALKEVLSPFGTVQVMGASFAVVHLSTLEGYEFALPRIEEKTGLKHQDFNIIVDPDLPLEKACARRDFTINSMLYDVETDTVIDFYSGQEDLKNGILRATNKDHFSEDPLRVLRGASFMSRYGFKMDEDTKNLCQSIVEEGGLETLSIERIYTEYCKILMGLYPSQGFNFLRDIHGLPFYLEDLVTTHQRTDYHPEGSVWNHTMLVTDLAALCKHHTSEPLWFMWSALLHDIGKPLVTTPEGHAYGHAEEGAALFNEKVDLILSHKQKKYIYTMIQYHMVLPTFSRNHARKIKFLRFLKAINQKAPLKDLLYLARCDKLGRGMVTSASINELNEYIEEMISICGDHAPAAIVTGKDLINEGFENHQDYSKILSLAYDYQLQGLNKEVIIRRLKNETGCHCG</sequence>